<dbReference type="SMART" id="SM00839">
    <property type="entry name" value="ELFV_dehydrog"/>
    <property type="match status" value="1"/>
</dbReference>
<evidence type="ECO:0000256" key="7">
    <source>
        <dbReference type="PIRSR" id="PIRSR000185-2"/>
    </source>
</evidence>
<keyword evidence="12" id="KW-1185">Reference proteome</keyword>
<dbReference type="PANTHER" id="PTHR43571">
    <property type="entry name" value="NADP-SPECIFIC GLUTAMATE DEHYDROGENASE 1-RELATED"/>
    <property type="match status" value="1"/>
</dbReference>
<dbReference type="FunFam" id="3.40.50.10860:FF:000002">
    <property type="entry name" value="Glutamate dehydrogenase"/>
    <property type="match status" value="1"/>
</dbReference>
<gene>
    <name evidence="11" type="ORF">AQPE_0636</name>
</gene>
<dbReference type="InterPro" id="IPR046346">
    <property type="entry name" value="Aminoacid_DH-like_N_sf"/>
</dbReference>
<protein>
    <recommendedName>
        <fullName evidence="5">Glutamate dehydrogenase</fullName>
    </recommendedName>
</protein>
<dbReference type="PANTHER" id="PTHR43571:SF1">
    <property type="entry name" value="NADP-SPECIFIC GLUTAMATE DEHYDROGENASE 1-RELATED"/>
    <property type="match status" value="1"/>
</dbReference>
<dbReference type="InterPro" id="IPR036291">
    <property type="entry name" value="NAD(P)-bd_dom_sf"/>
</dbReference>
<comment type="similarity">
    <text evidence="1 5 9">Belongs to the Glu/Leu/Phe/Val dehydrogenases family.</text>
</comment>
<feature type="binding site" evidence="7">
    <location>
        <position position="103"/>
    </location>
    <ligand>
        <name>substrate</name>
    </ligand>
</feature>
<evidence type="ECO:0000256" key="4">
    <source>
        <dbReference type="ARBA" id="ARBA00023027"/>
    </source>
</evidence>
<evidence type="ECO:0000259" key="10">
    <source>
        <dbReference type="SMART" id="SM00839"/>
    </source>
</evidence>
<dbReference type="EMBL" id="AP018694">
    <property type="protein sequence ID" value="BBE16497.1"/>
    <property type="molecule type" value="Genomic_DNA"/>
</dbReference>
<dbReference type="CDD" id="cd05313">
    <property type="entry name" value="NAD_bind_2_Glu_DH"/>
    <property type="match status" value="1"/>
</dbReference>
<dbReference type="SUPFAM" id="SSF53223">
    <property type="entry name" value="Aminoacid dehydrogenase-like, N-terminal domain"/>
    <property type="match status" value="1"/>
</dbReference>
<dbReference type="Proteomes" id="UP001193389">
    <property type="component" value="Chromosome"/>
</dbReference>
<feature type="active site" description="Proton donor" evidence="6">
    <location>
        <position position="118"/>
    </location>
</feature>
<dbReference type="SUPFAM" id="SSF51735">
    <property type="entry name" value="NAD(P)-binding Rossmann-fold domains"/>
    <property type="match status" value="1"/>
</dbReference>
<dbReference type="GO" id="GO:0005829">
    <property type="term" value="C:cytosol"/>
    <property type="evidence" value="ECO:0007669"/>
    <property type="project" value="TreeGrafter"/>
</dbReference>
<feature type="binding site" evidence="7">
    <location>
        <position position="106"/>
    </location>
    <ligand>
        <name>substrate</name>
    </ligand>
</feature>
<dbReference type="InterPro" id="IPR033922">
    <property type="entry name" value="NAD_bind_Glu_DH"/>
</dbReference>
<reference evidence="11" key="1">
    <citation type="journal article" date="2020" name="Int. J. Syst. Evol. Microbiol.">
        <title>Aquipluma nitroreducens gen. nov. sp. nov., a novel facultatively anaerobic bacterium isolated from a freshwater lake.</title>
        <authorList>
            <person name="Watanabe M."/>
            <person name="Kojima H."/>
            <person name="Fukui M."/>
        </authorList>
    </citation>
    <scope>NUCLEOTIDE SEQUENCE</scope>
    <source>
        <strain evidence="11">MeG22</strain>
    </source>
</reference>
<comment type="subunit">
    <text evidence="2">Homohexamer.</text>
</comment>
<dbReference type="PROSITE" id="PS00074">
    <property type="entry name" value="GLFV_DEHYDROGENASE"/>
    <property type="match status" value="1"/>
</dbReference>
<dbReference type="GO" id="GO:0000166">
    <property type="term" value="F:nucleotide binding"/>
    <property type="evidence" value="ECO:0007669"/>
    <property type="project" value="UniProtKB-KW"/>
</dbReference>
<dbReference type="PIRSF" id="PIRSF000185">
    <property type="entry name" value="Glu_DH"/>
    <property type="match status" value="1"/>
</dbReference>
<dbReference type="Pfam" id="PF02812">
    <property type="entry name" value="ELFV_dehydrog_N"/>
    <property type="match status" value="1"/>
</dbReference>
<dbReference type="Gene3D" id="1.10.285.10">
    <property type="entry name" value="Glutamate Dehydrogenase, chain A, domain 3"/>
    <property type="match status" value="2"/>
</dbReference>
<feature type="binding site" evidence="7">
    <location>
        <position position="201"/>
    </location>
    <ligand>
        <name>NAD(+)</name>
        <dbReference type="ChEBI" id="CHEBI:57540"/>
    </ligand>
</feature>
<keyword evidence="4 7" id="KW-0520">NAD</keyword>
<feature type="binding site" evidence="7">
    <location>
        <position position="370"/>
    </location>
    <ligand>
        <name>substrate</name>
    </ligand>
</feature>
<feature type="site" description="Important for catalysis" evidence="8">
    <location>
        <position position="158"/>
    </location>
</feature>
<feature type="binding site" evidence="7">
    <location>
        <position position="232"/>
    </location>
    <ligand>
        <name>NAD(+)</name>
        <dbReference type="ChEBI" id="CHEBI:57540"/>
    </ligand>
</feature>
<dbReference type="KEGG" id="anf:AQPE_0636"/>
<feature type="binding site" evidence="7">
    <location>
        <position position="82"/>
    </location>
    <ligand>
        <name>substrate</name>
    </ligand>
</feature>
<dbReference type="GO" id="GO:0004354">
    <property type="term" value="F:glutamate dehydrogenase (NADP+) activity"/>
    <property type="evidence" value="ECO:0007669"/>
    <property type="project" value="TreeGrafter"/>
</dbReference>
<dbReference type="FunFam" id="3.40.50.720:FF:000030">
    <property type="entry name" value="Glutamate dehydrogenase"/>
    <property type="match status" value="1"/>
</dbReference>
<dbReference type="InterPro" id="IPR033524">
    <property type="entry name" value="Glu/Leu/Phe/Val_DH_AS"/>
</dbReference>
<dbReference type="FunFam" id="1.10.285.10:FF:000001">
    <property type="entry name" value="Glutamate dehydrogenase"/>
    <property type="match status" value="1"/>
</dbReference>
<dbReference type="GO" id="GO:0006537">
    <property type="term" value="P:glutamate biosynthetic process"/>
    <property type="evidence" value="ECO:0007669"/>
    <property type="project" value="TreeGrafter"/>
</dbReference>
<evidence type="ECO:0000256" key="8">
    <source>
        <dbReference type="PIRSR" id="PIRSR000185-3"/>
    </source>
</evidence>
<dbReference type="InterPro" id="IPR006096">
    <property type="entry name" value="Glu/Leu/Phe/Val/Trp_DH_C"/>
</dbReference>
<accession>A0A5K7S4S3</accession>
<organism evidence="11 12">
    <name type="scientific">Aquipluma nitroreducens</name>
    <dbReference type="NCBI Taxonomy" id="2010828"/>
    <lineage>
        <taxon>Bacteria</taxon>
        <taxon>Pseudomonadati</taxon>
        <taxon>Bacteroidota</taxon>
        <taxon>Bacteroidia</taxon>
        <taxon>Marinilabiliales</taxon>
        <taxon>Prolixibacteraceae</taxon>
        <taxon>Aquipluma</taxon>
    </lineage>
</organism>
<dbReference type="InterPro" id="IPR006095">
    <property type="entry name" value="Glu/Leu/Phe/Val/Trp_DH"/>
</dbReference>
<dbReference type="InterPro" id="IPR006097">
    <property type="entry name" value="Glu/Leu/Phe/Val/Trp_DH_dimer"/>
</dbReference>
<evidence type="ECO:0000256" key="9">
    <source>
        <dbReference type="RuleBase" id="RU004417"/>
    </source>
</evidence>
<evidence type="ECO:0000256" key="6">
    <source>
        <dbReference type="PIRSR" id="PIRSR000185-1"/>
    </source>
</evidence>
<evidence type="ECO:0000313" key="12">
    <source>
        <dbReference type="Proteomes" id="UP001193389"/>
    </source>
</evidence>
<feature type="domain" description="Glutamate/phenylalanine/leucine/valine/L-tryptophan dehydrogenase C-terminal" evidence="10">
    <location>
        <begin position="194"/>
        <end position="436"/>
    </location>
</feature>
<evidence type="ECO:0000256" key="1">
    <source>
        <dbReference type="ARBA" id="ARBA00006382"/>
    </source>
</evidence>
<sequence>MAKVIAKNPGESEFHQAVKEVVESLMPFIDENPKYNHAKILERMVEPERVMMFRVPWVDDNGEIQVNRGFRIQMNSAIGPYKGGLRFHPTVNLGILKFLAFEQVFKNSLTTLPMGGGKGGSDFDPKGKSDNEVMRFCQSFMTELQRFIGADTDVPAGDIGVGGREIGFLYGQYKRIRNEFTGVLTGKAIEWGGSLIRPEATGYGAVYFADQMLKTRGQDLNGKIATVSGSGNVSQYAVEKLIQMGSKVVTMSDSLGFVYDPAGFDEEKLAFVLELKNIRRGRIKEYADKYNVQYFEGQTPWNIKCDVAFPCATQNEINEDDANMLIKNGCYVVSEGANMPSTPEAVEVYLKAKILYGPGKAANAGGVSTSGLEMSQNSMRLPWSREEVDARLHQIMINIHETCVKYGTEKDGFINYVKGANIGGFIKVADAMMVQGVV</sequence>
<evidence type="ECO:0000313" key="11">
    <source>
        <dbReference type="EMBL" id="BBE16497.1"/>
    </source>
</evidence>
<keyword evidence="3 5" id="KW-0560">Oxidoreductase</keyword>
<feature type="binding site" evidence="7">
    <location>
        <position position="157"/>
    </location>
    <ligand>
        <name>substrate</name>
    </ligand>
</feature>
<dbReference type="NCBIfam" id="NF006929">
    <property type="entry name" value="PRK09414.1"/>
    <property type="match status" value="1"/>
</dbReference>
<dbReference type="InterPro" id="IPR050724">
    <property type="entry name" value="Glu_Leu_Phe_Val_DH"/>
</dbReference>
<dbReference type="Gene3D" id="3.40.50.720">
    <property type="entry name" value="NAD(P)-binding Rossmann-like Domain"/>
    <property type="match status" value="1"/>
</dbReference>
<dbReference type="AlphaFoldDB" id="A0A5K7S4S3"/>
<evidence type="ECO:0000256" key="3">
    <source>
        <dbReference type="ARBA" id="ARBA00023002"/>
    </source>
</evidence>
<dbReference type="Pfam" id="PF00208">
    <property type="entry name" value="ELFV_dehydrog"/>
    <property type="match status" value="1"/>
</dbReference>
<dbReference type="PRINTS" id="PR00082">
    <property type="entry name" value="GLFDHDRGNASE"/>
</dbReference>
<name>A0A5K7S4S3_9BACT</name>
<dbReference type="Gene3D" id="3.40.50.10860">
    <property type="entry name" value="Leucine Dehydrogenase, chain A, domain 1"/>
    <property type="match status" value="1"/>
</dbReference>
<evidence type="ECO:0000256" key="5">
    <source>
        <dbReference type="PIRNR" id="PIRNR000185"/>
    </source>
</evidence>
<dbReference type="InterPro" id="IPR014362">
    <property type="entry name" value="Glu_DH"/>
</dbReference>
<proteinExistence type="inferred from homology"/>
<keyword evidence="7" id="KW-0547">Nucleotide-binding</keyword>
<evidence type="ECO:0000256" key="2">
    <source>
        <dbReference type="ARBA" id="ARBA00011643"/>
    </source>
</evidence>